<name>A0A8K0X1R3_9PEZI</name>
<dbReference type="AlphaFoldDB" id="A0A8K0X1R3"/>
<dbReference type="Proteomes" id="UP000813385">
    <property type="component" value="Unassembled WGS sequence"/>
</dbReference>
<accession>A0A8K0X1R3</accession>
<sequence>MSPIFQSLSSSPKFAIAVLTGDNLLRDDAVSFLRDDLPLWEGIWDQKKTPKPAANESSFEQVAKMARCVALFETRTIRDHVRLRFHKLLQYQAFARCLAAAEVEDTHQTSTMNHIMQKIHGHRWISAGTDQRKRLKNTFHAQKRAGKRLQILCNHVGYGFLLLGSRAAVGRILEPTFTDEMFHALVCYVCNMFPQLRRGWIHSY</sequence>
<protein>
    <submittedName>
        <fullName evidence="1">Uncharacterized protein</fullName>
    </submittedName>
</protein>
<keyword evidence="3" id="KW-1185">Reference proteome</keyword>
<gene>
    <name evidence="2" type="ORF">B0T11DRAFT_325015</name>
    <name evidence="1" type="ORF">B0T11DRAFT_332334</name>
</gene>
<dbReference type="OrthoDB" id="3562924at2759"/>
<evidence type="ECO:0000313" key="3">
    <source>
        <dbReference type="Proteomes" id="UP000813385"/>
    </source>
</evidence>
<evidence type="ECO:0000313" key="1">
    <source>
        <dbReference type="EMBL" id="KAH7354516.1"/>
    </source>
</evidence>
<organism evidence="1 3">
    <name type="scientific">Plectosphaerella cucumerina</name>
    <dbReference type="NCBI Taxonomy" id="40658"/>
    <lineage>
        <taxon>Eukaryota</taxon>
        <taxon>Fungi</taxon>
        <taxon>Dikarya</taxon>
        <taxon>Ascomycota</taxon>
        <taxon>Pezizomycotina</taxon>
        <taxon>Sordariomycetes</taxon>
        <taxon>Hypocreomycetidae</taxon>
        <taxon>Glomerellales</taxon>
        <taxon>Plectosphaerellaceae</taxon>
        <taxon>Plectosphaerella</taxon>
    </lineage>
</organism>
<comment type="caution">
    <text evidence="1">The sequence shown here is derived from an EMBL/GenBank/DDBJ whole genome shotgun (WGS) entry which is preliminary data.</text>
</comment>
<evidence type="ECO:0000313" key="2">
    <source>
        <dbReference type="EMBL" id="KAH7377235.1"/>
    </source>
</evidence>
<proteinExistence type="predicted"/>
<dbReference type="EMBL" id="JAGPXD010000005">
    <property type="protein sequence ID" value="KAH7354516.1"/>
    <property type="molecule type" value="Genomic_DNA"/>
</dbReference>
<reference evidence="1" key="1">
    <citation type="journal article" date="2021" name="Nat. Commun.">
        <title>Genetic determinants of endophytism in the Arabidopsis root mycobiome.</title>
        <authorList>
            <person name="Mesny F."/>
            <person name="Miyauchi S."/>
            <person name="Thiergart T."/>
            <person name="Pickel B."/>
            <person name="Atanasova L."/>
            <person name="Karlsson M."/>
            <person name="Huettel B."/>
            <person name="Barry K.W."/>
            <person name="Haridas S."/>
            <person name="Chen C."/>
            <person name="Bauer D."/>
            <person name="Andreopoulos W."/>
            <person name="Pangilinan J."/>
            <person name="LaButti K."/>
            <person name="Riley R."/>
            <person name="Lipzen A."/>
            <person name="Clum A."/>
            <person name="Drula E."/>
            <person name="Henrissat B."/>
            <person name="Kohler A."/>
            <person name="Grigoriev I.V."/>
            <person name="Martin F.M."/>
            <person name="Hacquard S."/>
        </authorList>
    </citation>
    <scope>NUCLEOTIDE SEQUENCE</scope>
    <source>
        <strain evidence="1">MPI-CAGE-AT-0016</strain>
    </source>
</reference>
<dbReference type="EMBL" id="JAGPXD010000001">
    <property type="protein sequence ID" value="KAH7377235.1"/>
    <property type="molecule type" value="Genomic_DNA"/>
</dbReference>